<dbReference type="GO" id="GO:0015225">
    <property type="term" value="F:biotin transmembrane transporter activity"/>
    <property type="evidence" value="ECO:0007669"/>
    <property type="project" value="UniProtKB-UniRule"/>
</dbReference>
<protein>
    <recommendedName>
        <fullName evidence="2">Biotin transporter</fullName>
    </recommendedName>
</protein>
<dbReference type="Proteomes" id="UP000006346">
    <property type="component" value="Chromosome"/>
</dbReference>
<organism evidence="4 5">
    <name type="scientific">Desulfosporosinus orientis (strain ATCC 19365 / DSM 765 / NCIMB 8382 / VKM B-1628 / Singapore I)</name>
    <name type="common">Desulfotomaculum orientis</name>
    <dbReference type="NCBI Taxonomy" id="768706"/>
    <lineage>
        <taxon>Bacteria</taxon>
        <taxon>Bacillati</taxon>
        <taxon>Bacillota</taxon>
        <taxon>Clostridia</taxon>
        <taxon>Eubacteriales</taxon>
        <taxon>Desulfitobacteriaceae</taxon>
        <taxon>Desulfosporosinus</taxon>
    </lineage>
</organism>
<keyword evidence="3" id="KW-0812">Transmembrane</keyword>
<evidence type="ECO:0000256" key="2">
    <source>
        <dbReference type="PIRNR" id="PIRNR016661"/>
    </source>
</evidence>
<feature type="transmembrane region" description="Helical" evidence="3">
    <location>
        <begin position="12"/>
        <end position="29"/>
    </location>
</feature>
<sequence length="178" mass="18537">MDKSNNSLRRMVYAAMFGALTAIGSLIVIPLQPLPITLQTLFTGLAGVLLGGTTGALSQVVYVLLGIIGLPVFAGGKAGLGTLMGPSGGYLIGFIVGSFVIGKLMETKNEPGLVWTGFSLVVGNLVIYTLGVVQLSFVAHLSIAKALMAGVVPFIIGDMLKLITTVLISLKLRHAIKR</sequence>
<keyword evidence="3" id="KW-1133">Transmembrane helix</keyword>
<feature type="transmembrane region" description="Helical" evidence="3">
    <location>
        <begin position="41"/>
        <end position="74"/>
    </location>
</feature>
<reference evidence="4 5" key="2">
    <citation type="journal article" date="2012" name="J. Bacteriol.">
        <title>Complete genome sequences of Desulfosporosinus orientis DSM765T, Desulfosporosinus youngiae DSM17734T, Desulfosporosinus meridiei DSM13257T, and Desulfosporosinus acidiphilus DSM22704T.</title>
        <authorList>
            <person name="Pester M."/>
            <person name="Brambilla E."/>
            <person name="Alazard D."/>
            <person name="Rattei T."/>
            <person name="Weinmaier T."/>
            <person name="Han J."/>
            <person name="Lucas S."/>
            <person name="Lapidus A."/>
            <person name="Cheng J.F."/>
            <person name="Goodwin L."/>
            <person name="Pitluck S."/>
            <person name="Peters L."/>
            <person name="Ovchinnikova G."/>
            <person name="Teshima H."/>
            <person name="Detter J.C."/>
            <person name="Han C.S."/>
            <person name="Tapia R."/>
            <person name="Land M.L."/>
            <person name="Hauser L."/>
            <person name="Kyrpides N.C."/>
            <person name="Ivanova N.N."/>
            <person name="Pagani I."/>
            <person name="Huntmann M."/>
            <person name="Wei C.L."/>
            <person name="Davenport K.W."/>
            <person name="Daligault H."/>
            <person name="Chain P.S."/>
            <person name="Chen A."/>
            <person name="Mavromatis K."/>
            <person name="Markowitz V."/>
            <person name="Szeto E."/>
            <person name="Mikhailova N."/>
            <person name="Pati A."/>
            <person name="Wagner M."/>
            <person name="Woyke T."/>
            <person name="Ollivier B."/>
            <person name="Klenk H.P."/>
            <person name="Spring S."/>
            <person name="Loy A."/>
        </authorList>
    </citation>
    <scope>NUCLEOTIDE SEQUENCE [LARGE SCALE GENOMIC DNA]</scope>
    <source>
        <strain evidence="5">ATCC 19365 / DSM 765 / NCIMB 8382 / VKM B-1628</strain>
    </source>
</reference>
<dbReference type="Gene3D" id="1.10.1760.20">
    <property type="match status" value="1"/>
</dbReference>
<feature type="transmembrane region" description="Helical" evidence="3">
    <location>
        <begin position="80"/>
        <end position="101"/>
    </location>
</feature>
<dbReference type="AlphaFoldDB" id="G7WCT6"/>
<dbReference type="KEGG" id="dor:Desor_1175"/>
<dbReference type="HOGENOM" id="CLU_077931_3_1_9"/>
<dbReference type="PATRIC" id="fig|768706.3.peg.1157"/>
<accession>G7WCT6</accession>
<dbReference type="PIRSF" id="PIRSF016661">
    <property type="entry name" value="BioY"/>
    <property type="match status" value="1"/>
</dbReference>
<feature type="transmembrane region" description="Helical" evidence="3">
    <location>
        <begin position="113"/>
        <end position="137"/>
    </location>
</feature>
<reference evidence="5" key="1">
    <citation type="submission" date="2011-11" db="EMBL/GenBank/DDBJ databases">
        <title>Complete sequence of Desulfosporosinus orientis DSM 765.</title>
        <authorList>
            <person name="Lucas S."/>
            <person name="Han J."/>
            <person name="Lapidus A."/>
            <person name="Cheng J.-F."/>
            <person name="Goodwin L."/>
            <person name="Pitluck S."/>
            <person name="Peters L."/>
            <person name="Ovchinnikova G."/>
            <person name="Teshima H."/>
            <person name="Detter J.C."/>
            <person name="Han C."/>
            <person name="Tapia R."/>
            <person name="Land M."/>
            <person name="Hauser L."/>
            <person name="Kyrpides N."/>
            <person name="Ivanova N."/>
            <person name="Pagani I."/>
            <person name="Pester M."/>
            <person name="Spring S."/>
            <person name="Ollivier B."/>
            <person name="Rattei T."/>
            <person name="Klenk H.-P."/>
            <person name="Wagner M."/>
            <person name="Loy A."/>
            <person name="Woyke T."/>
        </authorList>
    </citation>
    <scope>NUCLEOTIDE SEQUENCE [LARGE SCALE GENOMIC DNA]</scope>
    <source>
        <strain evidence="5">ATCC 19365 / DSM 765 / NCIMB 8382 / VKM B-1628</strain>
    </source>
</reference>
<dbReference type="GO" id="GO:0005886">
    <property type="term" value="C:plasma membrane"/>
    <property type="evidence" value="ECO:0007669"/>
    <property type="project" value="UniProtKB-SubCell"/>
</dbReference>
<keyword evidence="2" id="KW-1003">Cell membrane</keyword>
<evidence type="ECO:0000256" key="1">
    <source>
        <dbReference type="ARBA" id="ARBA00010692"/>
    </source>
</evidence>
<dbReference type="Pfam" id="PF02632">
    <property type="entry name" value="BioY"/>
    <property type="match status" value="1"/>
</dbReference>
<keyword evidence="2" id="KW-0813">Transport</keyword>
<keyword evidence="5" id="KW-1185">Reference proteome</keyword>
<gene>
    <name evidence="4" type="ordered locus">Desor_1175</name>
</gene>
<dbReference type="PANTHER" id="PTHR34295:SF1">
    <property type="entry name" value="BIOTIN TRANSPORTER BIOY"/>
    <property type="match status" value="1"/>
</dbReference>
<feature type="transmembrane region" description="Helical" evidence="3">
    <location>
        <begin position="143"/>
        <end position="170"/>
    </location>
</feature>
<comment type="similarity">
    <text evidence="1 2">Belongs to the BioY family.</text>
</comment>
<dbReference type="PANTHER" id="PTHR34295">
    <property type="entry name" value="BIOTIN TRANSPORTER BIOY"/>
    <property type="match status" value="1"/>
</dbReference>
<dbReference type="RefSeq" id="WP_014183663.1">
    <property type="nucleotide sequence ID" value="NC_016584.1"/>
</dbReference>
<dbReference type="EMBL" id="CP003108">
    <property type="protein sequence ID" value="AET66842.1"/>
    <property type="molecule type" value="Genomic_DNA"/>
</dbReference>
<proteinExistence type="inferred from homology"/>
<evidence type="ECO:0000313" key="5">
    <source>
        <dbReference type="Proteomes" id="UP000006346"/>
    </source>
</evidence>
<name>G7WCT6_DESOD</name>
<dbReference type="InterPro" id="IPR003784">
    <property type="entry name" value="BioY"/>
</dbReference>
<keyword evidence="2 3" id="KW-0472">Membrane</keyword>
<dbReference type="STRING" id="768706.Desor_1175"/>
<dbReference type="eggNOG" id="COG1268">
    <property type="taxonomic scope" value="Bacteria"/>
</dbReference>
<evidence type="ECO:0000313" key="4">
    <source>
        <dbReference type="EMBL" id="AET66842.1"/>
    </source>
</evidence>
<dbReference type="OrthoDB" id="9803495at2"/>
<comment type="subcellular location">
    <subcellularLocation>
        <location evidence="2">Cell membrane</location>
        <topology evidence="2">Multi-pass membrane protein</topology>
    </subcellularLocation>
</comment>
<evidence type="ECO:0000256" key="3">
    <source>
        <dbReference type="SAM" id="Phobius"/>
    </source>
</evidence>